<keyword evidence="2" id="KW-0808">Transferase</keyword>
<gene>
    <name evidence="2" type="ORF">ETX26_10045</name>
</gene>
<dbReference type="AlphaFoldDB" id="A0A4Q2KGN4"/>
<dbReference type="EMBL" id="SDPV01000002">
    <property type="protein sequence ID" value="RXZ64244.1"/>
    <property type="molecule type" value="Genomic_DNA"/>
</dbReference>
<protein>
    <submittedName>
        <fullName evidence="2">Nucleotidyltransferase</fullName>
    </submittedName>
</protein>
<dbReference type="Pfam" id="PF18144">
    <property type="entry name" value="SMODS"/>
    <property type="match status" value="1"/>
</dbReference>
<dbReference type="GO" id="GO:0016779">
    <property type="term" value="F:nucleotidyltransferase activity"/>
    <property type="evidence" value="ECO:0007669"/>
    <property type="project" value="InterPro"/>
</dbReference>
<evidence type="ECO:0000313" key="2">
    <source>
        <dbReference type="EMBL" id="RXZ64244.1"/>
    </source>
</evidence>
<dbReference type="SUPFAM" id="SSF81301">
    <property type="entry name" value="Nucleotidyltransferase"/>
    <property type="match status" value="1"/>
</dbReference>
<keyword evidence="1" id="KW-0051">Antiviral defense</keyword>
<dbReference type="GO" id="GO:0051607">
    <property type="term" value="P:defense response to virus"/>
    <property type="evidence" value="ECO:0007669"/>
    <property type="project" value="UniProtKB-KW"/>
</dbReference>
<organism evidence="2 3">
    <name type="scientific">Pelagerythrobacter rhizovicinus</name>
    <dbReference type="NCBI Taxonomy" id="2268576"/>
    <lineage>
        <taxon>Bacteria</taxon>
        <taxon>Pseudomonadati</taxon>
        <taxon>Pseudomonadota</taxon>
        <taxon>Alphaproteobacteria</taxon>
        <taxon>Sphingomonadales</taxon>
        <taxon>Erythrobacteraceae</taxon>
        <taxon>Pelagerythrobacter</taxon>
    </lineage>
</organism>
<comment type="caution">
    <text evidence="2">The sequence shown here is derived from an EMBL/GenBank/DDBJ whole genome shotgun (WGS) entry which is preliminary data.</text>
</comment>
<evidence type="ECO:0000256" key="1">
    <source>
        <dbReference type="ARBA" id="ARBA00023118"/>
    </source>
</evidence>
<keyword evidence="3" id="KW-1185">Reference proteome</keyword>
<accession>A0A4Q2KGN4</accession>
<dbReference type="OrthoDB" id="2082416at2"/>
<evidence type="ECO:0000313" key="3">
    <source>
        <dbReference type="Proteomes" id="UP000293623"/>
    </source>
</evidence>
<dbReference type="RefSeq" id="WP_129524556.1">
    <property type="nucleotide sequence ID" value="NZ_SDPV01000002.1"/>
</dbReference>
<dbReference type="InterPro" id="IPR043519">
    <property type="entry name" value="NT_sf"/>
</dbReference>
<dbReference type="Proteomes" id="UP000293623">
    <property type="component" value="Unassembled WGS sequence"/>
</dbReference>
<dbReference type="InterPro" id="IPR006116">
    <property type="entry name" value="NT_2-5OAS_ClassI-CCAase"/>
</dbReference>
<dbReference type="CDD" id="cd05400">
    <property type="entry name" value="NT_2-5OAS_ClassI-CCAase"/>
    <property type="match status" value="1"/>
</dbReference>
<name>A0A4Q2KGN4_9SPHN</name>
<reference evidence="2 3" key="1">
    <citation type="submission" date="2019-01" db="EMBL/GenBank/DDBJ databases">
        <title>Altererythrobacter rhizovicinus sp. nov., isolated from the rhizosphere soil of Haloxylon ammodendron.</title>
        <authorList>
            <person name="Li H.-P."/>
            <person name="Gou J.-Y."/>
            <person name="Yao D."/>
            <person name="Han Q.-Q."/>
            <person name="Shao K.-Z."/>
            <person name="Zhao Q."/>
            <person name="Zhang J.-L."/>
        </authorList>
    </citation>
    <scope>NUCLEOTIDE SEQUENCE [LARGE SCALE GENOMIC DNA]</scope>
    <source>
        <strain evidence="2 3">AY-3R</strain>
    </source>
</reference>
<proteinExistence type="predicted"/>
<sequence length="309" mass="35099">MNNALMALAPTPSTWLQWRYVEQRFRGFIENLAVTDAQLQDGLRKQAGVRATLNRWYYGHNDEAANSLLTGSWGKYLRVRPPRDVDVMFALPWEVYRRFEARAGNRQSQLLQEVRSVLAQTYPQSEMRGDGQVVVVRFATMPVEIIPAFALDNGQYLICDTNDGGSYRLTDPIAEIASLDQSDEATAGATRRLIRMAKQWQRHCSVPIKSFMLERMAVEFLRTWPYSHDYYYHDWMVRDFFAFLVENAGRSAVMPGTGLWVTSGVAWASKARAALTSARRACEWEQASLDFLAAGEWKSLFGSAIGSTL</sequence>